<dbReference type="EMBL" id="JAPEVI010000003">
    <property type="protein sequence ID" value="MCX2723039.1"/>
    <property type="molecule type" value="Genomic_DNA"/>
</dbReference>
<keyword evidence="3" id="KW-0238">DNA-binding</keyword>
<keyword evidence="4" id="KW-0804">Transcription</keyword>
<dbReference type="InterPro" id="IPR000847">
    <property type="entry name" value="LysR_HTH_N"/>
</dbReference>
<evidence type="ECO:0000313" key="6">
    <source>
        <dbReference type="EMBL" id="MCX2723039.1"/>
    </source>
</evidence>
<dbReference type="SUPFAM" id="SSF46785">
    <property type="entry name" value="Winged helix' DNA-binding domain"/>
    <property type="match status" value="1"/>
</dbReference>
<dbReference type="Pfam" id="PF00126">
    <property type="entry name" value="HTH_1"/>
    <property type="match status" value="1"/>
</dbReference>
<dbReference type="Proteomes" id="UP001300261">
    <property type="component" value="Unassembled WGS sequence"/>
</dbReference>
<comment type="caution">
    <text evidence="6">The sequence shown here is derived from an EMBL/GenBank/DDBJ whole genome shotgun (WGS) entry which is preliminary data.</text>
</comment>
<dbReference type="SUPFAM" id="SSF53850">
    <property type="entry name" value="Periplasmic binding protein-like II"/>
    <property type="match status" value="1"/>
</dbReference>
<organism evidence="6 7">
    <name type="scientific">Roseibium salinum</name>
    <dbReference type="NCBI Taxonomy" id="1604349"/>
    <lineage>
        <taxon>Bacteria</taxon>
        <taxon>Pseudomonadati</taxon>
        <taxon>Pseudomonadota</taxon>
        <taxon>Alphaproteobacteria</taxon>
        <taxon>Hyphomicrobiales</taxon>
        <taxon>Stappiaceae</taxon>
        <taxon>Roseibium</taxon>
    </lineage>
</organism>
<comment type="similarity">
    <text evidence="1">Belongs to the LysR transcriptional regulatory family.</text>
</comment>
<dbReference type="InterPro" id="IPR058163">
    <property type="entry name" value="LysR-type_TF_proteobact-type"/>
</dbReference>
<name>A0ABT3R1B8_9HYPH</name>
<evidence type="ECO:0000313" key="7">
    <source>
        <dbReference type="Proteomes" id="UP001300261"/>
    </source>
</evidence>
<reference evidence="6 7" key="1">
    <citation type="journal article" date="2016" name="Int. J. Syst. Evol. Microbiol.">
        <title>Labrenzia salina sp. nov., isolated from the rhizosphere of the halophyte Arthrocnemum macrostachyum.</title>
        <authorList>
            <person name="Camacho M."/>
            <person name="Redondo-Gomez S."/>
            <person name="Rodriguez-Llorente I."/>
            <person name="Rohde M."/>
            <person name="Sproer C."/>
            <person name="Schumann P."/>
            <person name="Klenk H.P."/>
            <person name="Montero-Calasanz M.D.C."/>
        </authorList>
    </citation>
    <scope>NUCLEOTIDE SEQUENCE [LARGE SCALE GENOMIC DNA]</scope>
    <source>
        <strain evidence="6 7">DSM 29163</strain>
    </source>
</reference>
<evidence type="ECO:0000259" key="5">
    <source>
        <dbReference type="PROSITE" id="PS50931"/>
    </source>
</evidence>
<sequence length="318" mass="33911">MAEFDLNDLHGFGLIASAGGLSPASRRFGIPKATLSRSLHRIETAAGAPLFDRVGRGLRLTPLGARLLPTAESALTLFSTADEAMRAGQGEPNGPLRIAASALTGQKLLAPVLAKLAERYPGVNASLQVMSHGPDPVVEELDVVIRVGRPSEPYLVARKLVGSPLALYAFRTRAAEIDLSDPDAVEALGRIHIAIDEFPHAWELTNPQGERVRLTSKPLVAVSEPTVALGILSAGPGVAFLPMLYAEPLARAGVLVRALPGYTGPEMELFAALPPKRSNVPAVRVFLDLLVRHVTEIEEAASTYDFTTERISMATRPD</sequence>
<dbReference type="InterPro" id="IPR036388">
    <property type="entry name" value="WH-like_DNA-bd_sf"/>
</dbReference>
<dbReference type="PROSITE" id="PS50931">
    <property type="entry name" value="HTH_LYSR"/>
    <property type="match status" value="1"/>
</dbReference>
<evidence type="ECO:0000256" key="2">
    <source>
        <dbReference type="ARBA" id="ARBA00023015"/>
    </source>
</evidence>
<accession>A0ABT3R1B8</accession>
<dbReference type="RefSeq" id="WP_265962711.1">
    <property type="nucleotide sequence ID" value="NZ_JAPEVI010000003.1"/>
</dbReference>
<evidence type="ECO:0000256" key="3">
    <source>
        <dbReference type="ARBA" id="ARBA00023125"/>
    </source>
</evidence>
<dbReference type="PANTHER" id="PTHR30537:SF5">
    <property type="entry name" value="HTH-TYPE TRANSCRIPTIONAL ACTIVATOR TTDR-RELATED"/>
    <property type="match status" value="1"/>
</dbReference>
<dbReference type="InterPro" id="IPR036390">
    <property type="entry name" value="WH_DNA-bd_sf"/>
</dbReference>
<dbReference type="Gene3D" id="1.10.10.10">
    <property type="entry name" value="Winged helix-like DNA-binding domain superfamily/Winged helix DNA-binding domain"/>
    <property type="match status" value="1"/>
</dbReference>
<keyword evidence="2" id="KW-0805">Transcription regulation</keyword>
<feature type="domain" description="HTH lysR-type" evidence="5">
    <location>
        <begin position="4"/>
        <end position="61"/>
    </location>
</feature>
<proteinExistence type="inferred from homology"/>
<keyword evidence="7" id="KW-1185">Reference proteome</keyword>
<evidence type="ECO:0000256" key="4">
    <source>
        <dbReference type="ARBA" id="ARBA00023163"/>
    </source>
</evidence>
<protein>
    <submittedName>
        <fullName evidence="6">LysR family transcriptional regulator</fullName>
    </submittedName>
</protein>
<evidence type="ECO:0000256" key="1">
    <source>
        <dbReference type="ARBA" id="ARBA00009437"/>
    </source>
</evidence>
<dbReference type="PANTHER" id="PTHR30537">
    <property type="entry name" value="HTH-TYPE TRANSCRIPTIONAL REGULATOR"/>
    <property type="match status" value="1"/>
</dbReference>
<gene>
    <name evidence="6" type="ORF">ON753_11745</name>
</gene>
<dbReference type="Pfam" id="PF03466">
    <property type="entry name" value="LysR_substrate"/>
    <property type="match status" value="1"/>
</dbReference>
<dbReference type="InterPro" id="IPR005119">
    <property type="entry name" value="LysR_subst-bd"/>
</dbReference>
<dbReference type="Gene3D" id="3.40.190.290">
    <property type="match status" value="1"/>
</dbReference>